<keyword evidence="2" id="KW-0812">Transmembrane</keyword>
<evidence type="ECO:0000256" key="1">
    <source>
        <dbReference type="SAM" id="MobiDB-lite"/>
    </source>
</evidence>
<dbReference type="Proteomes" id="UP000244240">
    <property type="component" value="Unassembled WGS sequence"/>
</dbReference>
<feature type="transmembrane region" description="Helical" evidence="2">
    <location>
        <begin position="15"/>
        <end position="35"/>
    </location>
</feature>
<keyword evidence="2" id="KW-0472">Membrane</keyword>
<dbReference type="InterPro" id="IPR027981">
    <property type="entry name" value="DUF4446"/>
</dbReference>
<reference evidence="3 4" key="1">
    <citation type="submission" date="2018-04" db="EMBL/GenBank/DDBJ databases">
        <title>Genomic Encyclopedia of Archaeal and Bacterial Type Strains, Phase II (KMG-II): from individual species to whole genera.</title>
        <authorList>
            <person name="Goeker M."/>
        </authorList>
    </citation>
    <scope>NUCLEOTIDE SEQUENCE [LARGE SCALE GENOMIC DNA]</scope>
    <source>
        <strain evidence="3 4">DSM 45787</strain>
    </source>
</reference>
<dbReference type="EMBL" id="QBKR01000005">
    <property type="protein sequence ID" value="PTX62420.1"/>
    <property type="molecule type" value="Genomic_DNA"/>
</dbReference>
<evidence type="ECO:0000313" key="4">
    <source>
        <dbReference type="Proteomes" id="UP000244240"/>
    </source>
</evidence>
<proteinExistence type="predicted"/>
<organism evidence="3 4">
    <name type="scientific">Melghirimyces profundicolus</name>
    <dbReference type="NCBI Taxonomy" id="1242148"/>
    <lineage>
        <taxon>Bacteria</taxon>
        <taxon>Bacillati</taxon>
        <taxon>Bacillota</taxon>
        <taxon>Bacilli</taxon>
        <taxon>Bacillales</taxon>
        <taxon>Thermoactinomycetaceae</taxon>
        <taxon>Melghirimyces</taxon>
    </lineage>
</organism>
<evidence type="ECO:0000313" key="3">
    <source>
        <dbReference type="EMBL" id="PTX62420.1"/>
    </source>
</evidence>
<dbReference type="Pfam" id="PF14584">
    <property type="entry name" value="DUF4446"/>
    <property type="match status" value="1"/>
</dbReference>
<comment type="caution">
    <text evidence="3">The sequence shown here is derived from an EMBL/GenBank/DDBJ whole genome shotgun (WGS) entry which is preliminary data.</text>
</comment>
<dbReference type="OrthoDB" id="5244042at2"/>
<dbReference type="AlphaFoldDB" id="A0A2T6C281"/>
<sequence>MKELYSLLLSKSVELMILILILQFVTITCCFILWIRQSRQGKMLKRLDGDAEWLKELTDENGAQGLQLMHLLSRLDSSTRKLQGRLGLVRYNAVGERATDMSFSLALINEEKDGVVISSLFSNHGPSYIYAKPVEGGESAYPLSKEEKQAIEQAVRTEGSWGTKRPDHNVQGSG</sequence>
<protein>
    <submittedName>
        <fullName evidence="3">Uncharacterized protein DUF4446</fullName>
    </submittedName>
</protein>
<feature type="region of interest" description="Disordered" evidence="1">
    <location>
        <begin position="148"/>
        <end position="174"/>
    </location>
</feature>
<gene>
    <name evidence="3" type="ORF">C8P63_10515</name>
</gene>
<keyword evidence="2" id="KW-1133">Transmembrane helix</keyword>
<accession>A0A2T6C281</accession>
<keyword evidence="4" id="KW-1185">Reference proteome</keyword>
<name>A0A2T6C281_9BACL</name>
<evidence type="ECO:0000256" key="2">
    <source>
        <dbReference type="SAM" id="Phobius"/>
    </source>
</evidence>
<dbReference type="RefSeq" id="WP_108022225.1">
    <property type="nucleotide sequence ID" value="NZ_QBKR01000005.1"/>
</dbReference>